<dbReference type="InterPro" id="IPR052194">
    <property type="entry name" value="MESH1"/>
</dbReference>
<evidence type="ECO:0000313" key="1">
    <source>
        <dbReference type="EMBL" id="APH39222.1"/>
    </source>
</evidence>
<dbReference type="Proteomes" id="UP000186879">
    <property type="component" value="Chromosome"/>
</dbReference>
<dbReference type="RefSeq" id="WP_072561659.1">
    <property type="nucleotide sequence ID" value="NZ_CP017921.1"/>
</dbReference>
<dbReference type="KEGG" id="mhaz:BHR79_06800"/>
<reference evidence="1 4" key="1">
    <citation type="submission" date="2016-10" db="EMBL/GenBank/DDBJ databases">
        <title>Methanohalophilus halophilus.</title>
        <authorList>
            <person name="L'haridon S."/>
        </authorList>
    </citation>
    <scope>NUCLEOTIDE SEQUENCE [LARGE SCALE GENOMIC DNA]</scope>
    <source>
        <strain evidence="1 4">Z-7982</strain>
    </source>
</reference>
<dbReference type="Pfam" id="PF13328">
    <property type="entry name" value="HD_4"/>
    <property type="match status" value="1"/>
</dbReference>
<dbReference type="Gene3D" id="1.10.3210.10">
    <property type="entry name" value="Hypothetical protein af1432"/>
    <property type="match status" value="1"/>
</dbReference>
<dbReference type="SUPFAM" id="SSF109604">
    <property type="entry name" value="HD-domain/PDEase-like"/>
    <property type="match status" value="1"/>
</dbReference>
<dbReference type="STRING" id="2177.BHR79_06800"/>
<evidence type="ECO:0000313" key="3">
    <source>
        <dbReference type="EMBL" id="SDW54217.1"/>
    </source>
</evidence>
<dbReference type="PANTHER" id="PTHR46246">
    <property type="entry name" value="GUANOSINE-3',5'-BIS(DIPHOSPHATE) 3'-PYROPHOSPHOHYDROLASE MESH1"/>
    <property type="match status" value="1"/>
</dbReference>
<dbReference type="AlphaFoldDB" id="A0A1L3Q2W8"/>
<name>A0A1L3Q2W8_9EURY</name>
<sequence>MNLRNYIATYCTDSKKKPTGVIVHSADIGDELPEMPDRFFYMAEWSDLPSRRIWKSEPYQSVLIHENGQLIIHEHLRKANFRIHLLELEEKYETSSRAGHFVLSVPEAFEFAYNAHGDTARRCSRTPYISHPMDVASILLKNSAPDIVVIAGLLHSIKKESKIDMVEVENKFGETVVNFVRAVSELDQTDDPSLLPVDANMWKEHNEACLKALEAVGRDVKLLFCADKLASIRDMGDEENIHGNIIWNNFIVGKESHKWYYEQLLRSFESQPHSIIDSPMYKQLKRCVEQFFSDA</sequence>
<dbReference type="PANTHER" id="PTHR46246:SF1">
    <property type="entry name" value="GUANOSINE-3',5'-BIS(DIPHOSPHATE) 3'-PYROPHOSPHOHYDROLASE MESH1"/>
    <property type="match status" value="1"/>
</dbReference>
<dbReference type="OrthoDB" id="120252at2157"/>
<evidence type="ECO:0000313" key="4">
    <source>
        <dbReference type="Proteomes" id="UP000186879"/>
    </source>
</evidence>
<proteinExistence type="predicted"/>
<dbReference type="EMBL" id="CP017921">
    <property type="protein sequence ID" value="APH39222.1"/>
    <property type="molecule type" value="Genomic_DNA"/>
</dbReference>
<protein>
    <submittedName>
        <fullName evidence="2">HD domain-containing protein</fullName>
    </submittedName>
</protein>
<dbReference type="EMBL" id="RJJG01000003">
    <property type="protein sequence ID" value="RNI09716.1"/>
    <property type="molecule type" value="Genomic_DNA"/>
</dbReference>
<organism evidence="1 4">
    <name type="scientific">Methanohalophilus halophilus</name>
    <dbReference type="NCBI Taxonomy" id="2177"/>
    <lineage>
        <taxon>Archaea</taxon>
        <taxon>Methanobacteriati</taxon>
        <taxon>Methanobacteriota</taxon>
        <taxon>Stenosarchaea group</taxon>
        <taxon>Methanomicrobia</taxon>
        <taxon>Methanosarcinales</taxon>
        <taxon>Methanosarcinaceae</taxon>
        <taxon>Methanohalophilus</taxon>
    </lineage>
</organism>
<dbReference type="GeneID" id="30583461"/>
<evidence type="ECO:0000313" key="6">
    <source>
        <dbReference type="Proteomes" id="UP000267921"/>
    </source>
</evidence>
<evidence type="ECO:0000313" key="5">
    <source>
        <dbReference type="Proteomes" id="UP000198669"/>
    </source>
</evidence>
<keyword evidence="4" id="KW-1185">Reference proteome</keyword>
<evidence type="ECO:0000313" key="2">
    <source>
        <dbReference type="EMBL" id="RNI09716.1"/>
    </source>
</evidence>
<dbReference type="Proteomes" id="UP000198669">
    <property type="component" value="Unassembled WGS sequence"/>
</dbReference>
<accession>A0A1L3Q2W8</accession>
<dbReference type="GO" id="GO:0008893">
    <property type="term" value="F:guanosine-3',5'-bis(diphosphate) 3'-diphosphatase activity"/>
    <property type="evidence" value="ECO:0007669"/>
    <property type="project" value="TreeGrafter"/>
</dbReference>
<reference evidence="3 5" key="2">
    <citation type="submission" date="2016-10" db="EMBL/GenBank/DDBJ databases">
        <authorList>
            <person name="de Groot N.N."/>
        </authorList>
    </citation>
    <scope>NUCLEOTIDE SEQUENCE [LARGE SCALE GENOMIC DNA]</scope>
    <source>
        <strain evidence="3 5">Z-7982</strain>
    </source>
</reference>
<dbReference type="EMBL" id="FNMU01000003">
    <property type="protein sequence ID" value="SDW54217.1"/>
    <property type="molecule type" value="Genomic_DNA"/>
</dbReference>
<dbReference type="Proteomes" id="UP000267921">
    <property type="component" value="Unassembled WGS sequence"/>
</dbReference>
<reference evidence="2 6" key="3">
    <citation type="submission" date="2018-10" db="EMBL/GenBank/DDBJ databases">
        <title>Cultivation of a novel Methanohalophilus strain from Kebrit Deep of the Red Sea and a genomic comparison of members of the genus Methanohalophilus.</title>
        <authorList>
            <person name="Guan Y."/>
            <person name="Ngugi D.K."/>
            <person name="Stingl U."/>
        </authorList>
    </citation>
    <scope>NUCLEOTIDE SEQUENCE [LARGE SCALE GENOMIC DNA]</scope>
    <source>
        <strain evidence="2 6">DSM 3094</strain>
    </source>
</reference>
<gene>
    <name evidence="1" type="ORF">BHR79_06800</name>
    <name evidence="2" type="ORF">EFE40_03445</name>
    <name evidence="3" type="ORF">SAMN04515625_1150</name>
</gene>